<dbReference type="PANTHER" id="PTHR43016:SF13">
    <property type="entry name" value="PRESEQUENCE PROTEASE, MITOCHONDRIAL"/>
    <property type="match status" value="1"/>
</dbReference>
<dbReference type="InterPro" id="IPR011765">
    <property type="entry name" value="Pept_M16_N"/>
</dbReference>
<dbReference type="GO" id="GO:0016485">
    <property type="term" value="P:protein processing"/>
    <property type="evidence" value="ECO:0007669"/>
    <property type="project" value="TreeGrafter"/>
</dbReference>
<dbReference type="Pfam" id="PF05193">
    <property type="entry name" value="Peptidase_M16_C"/>
    <property type="match status" value="1"/>
</dbReference>
<dbReference type="PANTHER" id="PTHR43016">
    <property type="entry name" value="PRESEQUENCE PROTEASE"/>
    <property type="match status" value="1"/>
</dbReference>
<evidence type="ECO:0000256" key="5">
    <source>
        <dbReference type="ARBA" id="ARBA00011853"/>
    </source>
</evidence>
<dbReference type="InterPro" id="IPR055130">
    <property type="entry name" value="PreP_C"/>
</dbReference>
<evidence type="ECO:0000256" key="6">
    <source>
        <dbReference type="ARBA" id="ARBA00020167"/>
    </source>
</evidence>
<evidence type="ECO:0000313" key="17">
    <source>
        <dbReference type="Proteomes" id="UP000326924"/>
    </source>
</evidence>
<evidence type="ECO:0000259" key="15">
    <source>
        <dbReference type="SMART" id="SM01264"/>
    </source>
</evidence>
<comment type="function">
    <text evidence="14">Degrades mitochondrial transit peptides after their cleavage in the intermembrane space or in the matrix, and presequence peptides; clearance of these peptides is required to keep the presequence processing machinery running. Preferentially cleaves the N-terminal side of paired basic amino acid residues. Also degrades other unstructured peptides. May function as an ATP-dependent peptidase as opposed to a metalloendopeptidase.</text>
</comment>
<evidence type="ECO:0000256" key="1">
    <source>
        <dbReference type="ARBA" id="ARBA00001947"/>
    </source>
</evidence>
<evidence type="ECO:0000256" key="11">
    <source>
        <dbReference type="ARBA" id="ARBA00023049"/>
    </source>
</evidence>
<organism evidence="16 17">
    <name type="scientific">Sphaerosporella brunnea</name>
    <dbReference type="NCBI Taxonomy" id="1250544"/>
    <lineage>
        <taxon>Eukaryota</taxon>
        <taxon>Fungi</taxon>
        <taxon>Dikarya</taxon>
        <taxon>Ascomycota</taxon>
        <taxon>Pezizomycotina</taxon>
        <taxon>Pezizomycetes</taxon>
        <taxon>Pezizales</taxon>
        <taxon>Pyronemataceae</taxon>
        <taxon>Sphaerosporella</taxon>
    </lineage>
</organism>
<dbReference type="EMBL" id="VXIS01000098">
    <property type="protein sequence ID" value="KAA8905555.1"/>
    <property type="molecule type" value="Genomic_DNA"/>
</dbReference>
<comment type="subunit">
    <text evidence="5">Monomer and homodimer; homodimerization is induced by binding of the substrate.</text>
</comment>
<dbReference type="Gene3D" id="3.30.830.10">
    <property type="entry name" value="Metalloenzyme, LuxS/M16 peptidase-like"/>
    <property type="match status" value="4"/>
</dbReference>
<dbReference type="FunFam" id="3.30.830.10:FF:000011">
    <property type="entry name" value="Presequence protease, mitochondrial"/>
    <property type="match status" value="1"/>
</dbReference>
<comment type="caution">
    <text evidence="16">The sequence shown here is derived from an EMBL/GenBank/DDBJ whole genome shotgun (WGS) entry which is preliminary data.</text>
</comment>
<dbReference type="SUPFAM" id="SSF63411">
    <property type="entry name" value="LuxS/MPP-like metallohydrolase"/>
    <property type="match status" value="4"/>
</dbReference>
<evidence type="ECO:0000256" key="8">
    <source>
        <dbReference type="ARBA" id="ARBA00022723"/>
    </source>
</evidence>
<evidence type="ECO:0000256" key="4">
    <source>
        <dbReference type="ARBA" id="ARBA00007575"/>
    </source>
</evidence>
<evidence type="ECO:0000313" key="16">
    <source>
        <dbReference type="EMBL" id="KAA8905555.1"/>
    </source>
</evidence>
<dbReference type="Pfam" id="PF22516">
    <property type="entry name" value="PreP_C"/>
    <property type="match status" value="1"/>
</dbReference>
<evidence type="ECO:0000256" key="2">
    <source>
        <dbReference type="ARBA" id="ARBA00004305"/>
    </source>
</evidence>
<accession>A0A5J5EWC0</accession>
<dbReference type="Pfam" id="PF08367">
    <property type="entry name" value="M16C_assoc"/>
    <property type="match status" value="1"/>
</dbReference>
<evidence type="ECO:0000256" key="13">
    <source>
        <dbReference type="ARBA" id="ARBA00034552"/>
    </source>
</evidence>
<dbReference type="InterPro" id="IPR013578">
    <property type="entry name" value="Peptidase_M16C_assoc"/>
</dbReference>
<comment type="subcellular location">
    <subcellularLocation>
        <location evidence="3">Mitochondrion intermembrane space</location>
    </subcellularLocation>
    <subcellularLocation>
        <location evidence="2">Mitochondrion matrix</location>
    </subcellularLocation>
</comment>
<dbReference type="FunFam" id="3.30.830.10:FF:000020">
    <property type="entry name" value="Mitochondrial presequence protease"/>
    <property type="match status" value="1"/>
</dbReference>
<evidence type="ECO:0000256" key="9">
    <source>
        <dbReference type="ARBA" id="ARBA00022801"/>
    </source>
</evidence>
<dbReference type="InParanoid" id="A0A5J5EWC0"/>
<proteinExistence type="inferred from homology"/>
<reference evidence="16 17" key="1">
    <citation type="submission" date="2019-09" db="EMBL/GenBank/DDBJ databases">
        <title>Draft genome of the ectomycorrhizal ascomycete Sphaerosporella brunnea.</title>
        <authorList>
            <consortium name="DOE Joint Genome Institute"/>
            <person name="Benucci G.M."/>
            <person name="Marozzi G."/>
            <person name="Antonielli L."/>
            <person name="Sanchez S."/>
            <person name="Marco P."/>
            <person name="Wang X."/>
            <person name="Falini L.B."/>
            <person name="Barry K."/>
            <person name="Haridas S."/>
            <person name="Lipzen A."/>
            <person name="Labutti K."/>
            <person name="Grigoriev I.V."/>
            <person name="Murat C."/>
            <person name="Martin F."/>
            <person name="Albertini E."/>
            <person name="Donnini D."/>
            <person name="Bonito G."/>
        </authorList>
    </citation>
    <scope>NUCLEOTIDE SEQUENCE [LARGE SCALE GENOMIC DNA]</scope>
    <source>
        <strain evidence="16 17">Sb_GMNB300</strain>
    </source>
</reference>
<keyword evidence="17" id="KW-1185">Reference proteome</keyword>
<comment type="similarity">
    <text evidence="4">Belongs to the peptidase M16 family. PreP subfamily.</text>
</comment>
<dbReference type="AlphaFoldDB" id="A0A5J5EWC0"/>
<dbReference type="Pfam" id="PF00675">
    <property type="entry name" value="Peptidase_M16"/>
    <property type="match status" value="1"/>
</dbReference>
<feature type="domain" description="Peptidase M16C associated" evidence="15">
    <location>
        <begin position="495"/>
        <end position="746"/>
    </location>
</feature>
<dbReference type="GO" id="GO:0005759">
    <property type="term" value="C:mitochondrial matrix"/>
    <property type="evidence" value="ECO:0007669"/>
    <property type="project" value="UniProtKB-SubCell"/>
</dbReference>
<sequence>MLVGRLSLVRQAVGRRRGLLSKIPKRSYAAITDLRQLPQPGDKLHGFTVQRTKSVPELQLAAVQFQHDKTGADYIHVARDDKNNVFAIGFKTNPNDDTGVPHILEHTTLCGSEKYPVRDPFFKMLNRSLSNFMNAFTSGDHTTYPFATTNRVDYNNLMDVYMDATLRPLLQESDFKQEGWRVGPEDPADPNSPLLFKGVVYNEMKGQMSDSSYLYYIRFQDHILPALHNSGGDPIKIPGLTLEQLRAFHKDHYNPSNAKIFTYGDISVGEHLSRLNEKLSAHEKSNRDQDLRGPITLTESKEITVPGPIDPLTDKEAQHKTSVSWIMNDTVDVVETFALRIMSTYLLDGYGSPLYQGLIDEKLGSDFSPNTGFDTSTKKGIFSVGLQNVRQEDLKKVQEKIHEVLQNVHEKGFDPKKIEGILHQLELALKHKTATFGMGVMNGLTPAWFNGVDPFDALSWEETVSKFKERYSKGGYLESLLKQYLLDANTLTFTMEPDRNYGQNLAQEESARLAAELIKVGGEEKARESLFEEELKLLEIQEKARHQDLSCLPTVKVDDIPREMERKPLQHGKIGNVPVQWRTAPTNGLTYFRAVNTLEDLPEELRMYLPLFTDAILRLGTPSKSMEELEDLIKLKTGGIKASTHVSTSPRSLEITEEGLVFSGYCLDNNVPDMLELLRTVLMETNFYAVSKLRTLIQGIASGFVNSLAESGHNFARTFAAAHLTPAARANEVMGGMTQVRLISNLAATEVYNDALEKLRQIAKFAARQNNLRVAITCGTESVSANEAAVQKFIDSLPIAHTPQRTTPLFDFEAPAKAFFPLPYQVSYTSMCLKTVPYVHKDGAALQMLSQLLTHKHLHHEIREKGGAYGGGAFHRGAGGIFGFYSYRDPNVPNTLKVMEGAGDYAMQRQWTERDLEEAKLSVFQGVDAPTSVSEEGMIYFLDGITDEMRQIRREQLLDVAVNDVREVAQKYLIDQIRRNQTAVAVLGELKEWCDESWSVFPLSLDPTGSASAEKITL</sequence>
<dbReference type="FunCoup" id="A0A5J5EWC0">
    <property type="interactions" value="702"/>
</dbReference>
<dbReference type="InterPro" id="IPR007863">
    <property type="entry name" value="Peptidase_M16_C"/>
</dbReference>
<evidence type="ECO:0000256" key="12">
    <source>
        <dbReference type="ARBA" id="ARBA00023128"/>
    </source>
</evidence>
<name>A0A5J5EWC0_9PEZI</name>
<protein>
    <recommendedName>
        <fullName evidence="6">Presequence protease, mitochondrial</fullName>
    </recommendedName>
    <alternativeName>
        <fullName evidence="13">Pitrilysin metalloproteinase</fullName>
    </alternativeName>
</protein>
<evidence type="ECO:0000256" key="10">
    <source>
        <dbReference type="ARBA" id="ARBA00022833"/>
    </source>
</evidence>
<evidence type="ECO:0000256" key="14">
    <source>
        <dbReference type="ARBA" id="ARBA00045897"/>
    </source>
</evidence>
<keyword evidence="9" id="KW-0378">Hydrolase</keyword>
<comment type="cofactor">
    <cofactor evidence="1">
        <name>Zn(2+)</name>
        <dbReference type="ChEBI" id="CHEBI:29105"/>
    </cofactor>
</comment>
<keyword evidence="8" id="KW-0479">Metal-binding</keyword>
<dbReference type="Proteomes" id="UP000326924">
    <property type="component" value="Unassembled WGS sequence"/>
</dbReference>
<dbReference type="InterPro" id="IPR011249">
    <property type="entry name" value="Metalloenz_LuxS/M16"/>
</dbReference>
<dbReference type="SMART" id="SM01264">
    <property type="entry name" value="M16C_associated"/>
    <property type="match status" value="1"/>
</dbReference>
<evidence type="ECO:0000256" key="3">
    <source>
        <dbReference type="ARBA" id="ARBA00004569"/>
    </source>
</evidence>
<gene>
    <name evidence="16" type="ORF">FN846DRAFT_778886</name>
</gene>
<dbReference type="OrthoDB" id="10250783at2759"/>
<keyword evidence="12" id="KW-0496">Mitochondrion</keyword>
<dbReference type="GO" id="GO:0004222">
    <property type="term" value="F:metalloendopeptidase activity"/>
    <property type="evidence" value="ECO:0007669"/>
    <property type="project" value="TreeGrafter"/>
</dbReference>
<keyword evidence="10" id="KW-0862">Zinc</keyword>
<dbReference type="FunFam" id="3.30.830.10:FF:000009">
    <property type="entry name" value="Presequence protease, mitochondrial"/>
    <property type="match status" value="1"/>
</dbReference>
<evidence type="ECO:0000256" key="7">
    <source>
        <dbReference type="ARBA" id="ARBA00022670"/>
    </source>
</evidence>
<keyword evidence="7" id="KW-0645">Protease</keyword>
<dbReference type="GO" id="GO:0005758">
    <property type="term" value="C:mitochondrial intermembrane space"/>
    <property type="evidence" value="ECO:0007669"/>
    <property type="project" value="UniProtKB-SubCell"/>
</dbReference>
<keyword evidence="11" id="KW-0482">Metalloprotease</keyword>
<dbReference type="GO" id="GO:0046872">
    <property type="term" value="F:metal ion binding"/>
    <property type="evidence" value="ECO:0007669"/>
    <property type="project" value="UniProtKB-KW"/>
</dbReference>